<evidence type="ECO:0000313" key="2">
    <source>
        <dbReference type="Proteomes" id="UP001061958"/>
    </source>
</evidence>
<name>A0A9C7UN96_9RHOD</name>
<reference evidence="1" key="2">
    <citation type="submission" date="2022-01" db="EMBL/GenBank/DDBJ databases">
        <authorList>
            <person name="Hirooka S."/>
            <person name="Miyagishima S.Y."/>
        </authorList>
    </citation>
    <scope>NUCLEOTIDE SEQUENCE</scope>
    <source>
        <strain evidence="1">NBRC 102759</strain>
    </source>
</reference>
<dbReference type="EMBL" id="BQMJ01000010">
    <property type="protein sequence ID" value="GJQ09699.1"/>
    <property type="molecule type" value="Genomic_DNA"/>
</dbReference>
<reference evidence="1" key="1">
    <citation type="journal article" date="2022" name="Proc. Natl. Acad. Sci. U.S.A.">
        <title>Life cycle and functional genomics of the unicellular red alga Galdieria for elucidating algal and plant evolution and industrial use.</title>
        <authorList>
            <person name="Hirooka S."/>
            <person name="Itabashi T."/>
            <person name="Ichinose T.M."/>
            <person name="Onuma R."/>
            <person name="Fujiwara T."/>
            <person name="Yamashita S."/>
            <person name="Jong L.W."/>
            <person name="Tomita R."/>
            <person name="Iwane A.H."/>
            <person name="Miyagishima S.Y."/>
        </authorList>
    </citation>
    <scope>NUCLEOTIDE SEQUENCE</scope>
    <source>
        <strain evidence="1">NBRC 102759</strain>
    </source>
</reference>
<organism evidence="1 2">
    <name type="scientific">Galdieria partita</name>
    <dbReference type="NCBI Taxonomy" id="83374"/>
    <lineage>
        <taxon>Eukaryota</taxon>
        <taxon>Rhodophyta</taxon>
        <taxon>Bangiophyceae</taxon>
        <taxon>Galdieriales</taxon>
        <taxon>Galdieriaceae</taxon>
        <taxon>Galdieria</taxon>
    </lineage>
</organism>
<keyword evidence="2" id="KW-1185">Reference proteome</keyword>
<gene>
    <name evidence="1" type="ORF">GpartN1_g1490.t1</name>
</gene>
<proteinExistence type="predicted"/>
<sequence length="92" mass="10924">MATGSSWLSMIRQLEQLKQLSRLIPNKRKAVKVREKVRRLYKLYSERMETPGIEQKLKVEATQIMECVRLRWPQTSVDDPSKLEQVVRRRLG</sequence>
<dbReference type="Proteomes" id="UP001061958">
    <property type="component" value="Unassembled WGS sequence"/>
</dbReference>
<evidence type="ECO:0000313" key="1">
    <source>
        <dbReference type="EMBL" id="GJQ09699.1"/>
    </source>
</evidence>
<comment type="caution">
    <text evidence="1">The sequence shown here is derived from an EMBL/GenBank/DDBJ whole genome shotgun (WGS) entry which is preliminary data.</text>
</comment>
<dbReference type="AlphaFoldDB" id="A0A9C7UN96"/>
<protein>
    <submittedName>
        <fullName evidence="1">Uncharacterized protein</fullName>
    </submittedName>
</protein>
<accession>A0A9C7UN96</accession>